<dbReference type="SUPFAM" id="SSF53649">
    <property type="entry name" value="Alkaline phosphatase-like"/>
    <property type="match status" value="1"/>
</dbReference>
<dbReference type="InterPro" id="IPR017850">
    <property type="entry name" value="Alkaline_phosphatase_core_sf"/>
</dbReference>
<feature type="transmembrane region" description="Helical" evidence="1">
    <location>
        <begin position="442"/>
        <end position="460"/>
    </location>
</feature>
<keyword evidence="1" id="KW-0812">Transmembrane</keyword>
<dbReference type="Gene3D" id="3.40.720.10">
    <property type="entry name" value="Alkaline Phosphatase, subunit A"/>
    <property type="match status" value="1"/>
</dbReference>
<dbReference type="EMBL" id="OV696695">
    <property type="protein sequence ID" value="CAH1238856.1"/>
    <property type="molecule type" value="Genomic_DNA"/>
</dbReference>
<dbReference type="AlphaFoldDB" id="A0A8J9W408"/>
<proteinExistence type="predicted"/>
<keyword evidence="3" id="KW-1185">Reference proteome</keyword>
<dbReference type="Gene3D" id="3.30.1360.180">
    <property type="match status" value="1"/>
</dbReference>
<name>A0A8J9W408_BRALA</name>
<evidence type="ECO:0000313" key="2">
    <source>
        <dbReference type="EMBL" id="CAH1238856.1"/>
    </source>
</evidence>
<reference evidence="2" key="1">
    <citation type="submission" date="2022-01" db="EMBL/GenBank/DDBJ databases">
        <authorList>
            <person name="Braso-Vives M."/>
        </authorList>
    </citation>
    <scope>NUCLEOTIDE SEQUENCE</scope>
</reference>
<gene>
    <name evidence="2" type="primary">ENPP7</name>
    <name evidence="2" type="ORF">BLAG_LOCUS3298</name>
</gene>
<dbReference type="OrthoDB" id="415411at2759"/>
<accession>A0A8J9W408</accession>
<dbReference type="PANTHER" id="PTHR10151:SF126">
    <property type="entry name" value="ECTONUCLEOTIDE PYROPHOSPHATASE_PHOSPHODIESTERASE FAMILY MEMBER 7-LIKE"/>
    <property type="match status" value="1"/>
</dbReference>
<organism evidence="2 3">
    <name type="scientific">Branchiostoma lanceolatum</name>
    <name type="common">Common lancelet</name>
    <name type="synonym">Amphioxus lanceolatum</name>
    <dbReference type="NCBI Taxonomy" id="7740"/>
    <lineage>
        <taxon>Eukaryota</taxon>
        <taxon>Metazoa</taxon>
        <taxon>Chordata</taxon>
        <taxon>Cephalochordata</taxon>
        <taxon>Leptocardii</taxon>
        <taxon>Amphioxiformes</taxon>
        <taxon>Branchiostomatidae</taxon>
        <taxon>Branchiostoma</taxon>
    </lineage>
</organism>
<evidence type="ECO:0000256" key="1">
    <source>
        <dbReference type="SAM" id="Phobius"/>
    </source>
</evidence>
<dbReference type="Pfam" id="PF01663">
    <property type="entry name" value="Phosphodiest"/>
    <property type="match status" value="1"/>
</dbReference>
<sequence length="462" mass="52270">MRQVSPRQVFVRQVSVRQVSRRQVSMPQVSARQVSARQVSAPVLLTGYDVNAKRQRLLLVSFDGFRWDFDQDVDTPNLDMFTQEGTSAPYVTPAYPTLTGPDHITIATGLYPESHGVVHNKYFDKETGVTFSAQETEHMREWYDNGAEPIWNTVKKQGKRAGVYMFYGGFLPMQGMLPDSSAPTDEAEWQKRINTIIDWFLTDDLDFVALHWNQPDKVCHAQGPESEARREEIRKADRFIGYLVDQVKGREQLSDLNVILTADHGMITADPVPNPIEIYRYVSRSDLRLLLADYGPLALIQPEDGKLQDVYNVLRTSHPNMTVYLKEDFPERFHFANNPRIPDIIALADSSFIIHSIYPGQIDVPGQHGYDNALLKMKAIFRAQGPAFRRGYTHPRPFDSVHMYPLMCEILGVSPAPNNGTIQEVRKLLDPGFTNRATTTTLSSGLFAIVFVVLALLFGGNH</sequence>
<dbReference type="Proteomes" id="UP000838412">
    <property type="component" value="Chromosome 10"/>
</dbReference>
<keyword evidence="1" id="KW-0472">Membrane</keyword>
<dbReference type="InterPro" id="IPR002591">
    <property type="entry name" value="Phosphodiest/P_Trfase"/>
</dbReference>
<protein>
    <submittedName>
        <fullName evidence="2">ENPP7 protein</fullName>
    </submittedName>
</protein>
<keyword evidence="1" id="KW-1133">Transmembrane helix</keyword>
<evidence type="ECO:0000313" key="3">
    <source>
        <dbReference type="Proteomes" id="UP000838412"/>
    </source>
</evidence>
<dbReference type="PANTHER" id="PTHR10151">
    <property type="entry name" value="ECTONUCLEOTIDE PYROPHOSPHATASE/PHOSPHODIESTERASE"/>
    <property type="match status" value="1"/>
</dbReference>
<dbReference type="CDD" id="cd16018">
    <property type="entry name" value="Enpp"/>
    <property type="match status" value="1"/>
</dbReference>